<dbReference type="Proteomes" id="UP000584824">
    <property type="component" value="Unassembled WGS sequence"/>
</dbReference>
<feature type="transmembrane region" description="Helical" evidence="1">
    <location>
        <begin position="50"/>
        <end position="70"/>
    </location>
</feature>
<reference evidence="2 3" key="1">
    <citation type="submission" date="2020-08" db="EMBL/GenBank/DDBJ databases">
        <title>Genomic Encyclopedia of Type Strains, Phase IV (KMG-IV): sequencing the most valuable type-strain genomes for metagenomic binning, comparative biology and taxonomic classification.</title>
        <authorList>
            <person name="Goeker M."/>
        </authorList>
    </citation>
    <scope>NUCLEOTIDE SEQUENCE [LARGE SCALE GENOMIC DNA]</scope>
    <source>
        <strain evidence="2 3">DSM 26385</strain>
    </source>
</reference>
<evidence type="ECO:0000313" key="2">
    <source>
        <dbReference type="EMBL" id="MBB4101618.1"/>
    </source>
</evidence>
<proteinExistence type="predicted"/>
<keyword evidence="3" id="KW-1185">Reference proteome</keyword>
<dbReference type="AlphaFoldDB" id="A0A7W6NZP3"/>
<keyword evidence="1" id="KW-0812">Transmembrane</keyword>
<dbReference type="EMBL" id="JACIDU010000001">
    <property type="protein sequence ID" value="MBB4101618.1"/>
    <property type="molecule type" value="Genomic_DNA"/>
</dbReference>
<evidence type="ECO:0000313" key="3">
    <source>
        <dbReference type="Proteomes" id="UP000584824"/>
    </source>
</evidence>
<sequence length="114" mass="12879">MVKKIANLFILLPLAIVLIVLSVANRHIVSLAFNPFRPEDEALSLHAPFFVFIFLALMLGMVIGSFVTWFSQGRHRKRARIEAREAVKWQSEADRHKARAEEMAAQAVAQLPAK</sequence>
<keyword evidence="1" id="KW-1133">Transmembrane helix</keyword>
<comment type="caution">
    <text evidence="2">The sequence shown here is derived from an EMBL/GenBank/DDBJ whole genome shotgun (WGS) entry which is preliminary data.</text>
</comment>
<accession>A0A7W6NZP3</accession>
<keyword evidence="1" id="KW-0472">Membrane</keyword>
<evidence type="ECO:0000256" key="1">
    <source>
        <dbReference type="SAM" id="Phobius"/>
    </source>
</evidence>
<dbReference type="RefSeq" id="WP_183788396.1">
    <property type="nucleotide sequence ID" value="NZ_JACIDU010000001.1"/>
</dbReference>
<organism evidence="2 3">
    <name type="scientific">Allorhizobium borbori</name>
    <dbReference type="NCBI Taxonomy" id="485907"/>
    <lineage>
        <taxon>Bacteria</taxon>
        <taxon>Pseudomonadati</taxon>
        <taxon>Pseudomonadota</taxon>
        <taxon>Alphaproteobacteria</taxon>
        <taxon>Hyphomicrobiales</taxon>
        <taxon>Rhizobiaceae</taxon>
        <taxon>Rhizobium/Agrobacterium group</taxon>
        <taxon>Allorhizobium</taxon>
    </lineage>
</organism>
<protein>
    <submittedName>
        <fullName evidence="2">Putative integral membrane protein</fullName>
    </submittedName>
</protein>
<gene>
    <name evidence="2" type="ORF">GGQ66_000134</name>
</gene>
<name>A0A7W6NZP3_9HYPH</name>